<evidence type="ECO:0000256" key="2">
    <source>
        <dbReference type="SAM" id="Phobius"/>
    </source>
</evidence>
<proteinExistence type="predicted"/>
<keyword evidence="2" id="KW-0472">Membrane</keyword>
<dbReference type="AlphaFoldDB" id="A0AAD6Y4F4"/>
<dbReference type="Proteomes" id="UP001219525">
    <property type="component" value="Unassembled WGS sequence"/>
</dbReference>
<feature type="transmembrane region" description="Helical" evidence="2">
    <location>
        <begin position="12"/>
        <end position="30"/>
    </location>
</feature>
<keyword evidence="2" id="KW-1133">Transmembrane helix</keyword>
<dbReference type="EMBL" id="JARJCW010000061">
    <property type="protein sequence ID" value="KAJ7200837.1"/>
    <property type="molecule type" value="Genomic_DNA"/>
</dbReference>
<evidence type="ECO:0000313" key="3">
    <source>
        <dbReference type="EMBL" id="KAJ7200837.1"/>
    </source>
</evidence>
<sequence length="382" mass="42409">MRICRFSGKIRLPVTVFGYIIVWMPLYITFKILQLFISSGQFSTPLEGKGKFLVTAATALVPVEHGVVTGVLIHSPLPTKDEEELQLPESPERHRTDNVPNPRRPSHAAANTNFTPVVFFSFYIVHGKLVSNMLNTSLNGRNLGDTQASRSEAHGLHFAARNQKNSRRLMTSACRRVSSSRPSWGQRRYDEHHFNFALAQDIRDFHSVHRARSLPYSPAVPVYTVSQGEHDVNIIRQSSALRSKKGCIEISQAIAEIEQKLSVNAAVPVVAAWLTFVRKADVAKMACIEQSPPRCDTSQRLLRTLAQARRRIIASPRGLFNDAAAAGKRAGWDAGAPRGAEPERGDRPAAVAVHFGLRRASRCKEKAEPRVRTDAWGGHVCQ</sequence>
<gene>
    <name evidence="3" type="ORF">GGX14DRAFT_571841</name>
</gene>
<comment type="caution">
    <text evidence="3">The sequence shown here is derived from an EMBL/GenBank/DDBJ whole genome shotgun (WGS) entry which is preliminary data.</text>
</comment>
<evidence type="ECO:0000313" key="4">
    <source>
        <dbReference type="Proteomes" id="UP001219525"/>
    </source>
</evidence>
<name>A0AAD6Y4F4_9AGAR</name>
<feature type="region of interest" description="Disordered" evidence="1">
    <location>
        <begin position="81"/>
        <end position="107"/>
    </location>
</feature>
<protein>
    <submittedName>
        <fullName evidence="3">Uncharacterized protein</fullName>
    </submittedName>
</protein>
<evidence type="ECO:0000256" key="1">
    <source>
        <dbReference type="SAM" id="MobiDB-lite"/>
    </source>
</evidence>
<organism evidence="3 4">
    <name type="scientific">Mycena pura</name>
    <dbReference type="NCBI Taxonomy" id="153505"/>
    <lineage>
        <taxon>Eukaryota</taxon>
        <taxon>Fungi</taxon>
        <taxon>Dikarya</taxon>
        <taxon>Basidiomycota</taxon>
        <taxon>Agaricomycotina</taxon>
        <taxon>Agaricomycetes</taxon>
        <taxon>Agaricomycetidae</taxon>
        <taxon>Agaricales</taxon>
        <taxon>Marasmiineae</taxon>
        <taxon>Mycenaceae</taxon>
        <taxon>Mycena</taxon>
    </lineage>
</organism>
<keyword evidence="4" id="KW-1185">Reference proteome</keyword>
<accession>A0AAD6Y4F4</accession>
<keyword evidence="2" id="KW-0812">Transmembrane</keyword>
<reference evidence="3" key="1">
    <citation type="submission" date="2023-03" db="EMBL/GenBank/DDBJ databases">
        <title>Massive genome expansion in bonnet fungi (Mycena s.s.) driven by repeated elements and novel gene families across ecological guilds.</title>
        <authorList>
            <consortium name="Lawrence Berkeley National Laboratory"/>
            <person name="Harder C.B."/>
            <person name="Miyauchi S."/>
            <person name="Viragh M."/>
            <person name="Kuo A."/>
            <person name="Thoen E."/>
            <person name="Andreopoulos B."/>
            <person name="Lu D."/>
            <person name="Skrede I."/>
            <person name="Drula E."/>
            <person name="Henrissat B."/>
            <person name="Morin E."/>
            <person name="Kohler A."/>
            <person name="Barry K."/>
            <person name="LaButti K."/>
            <person name="Morin E."/>
            <person name="Salamov A."/>
            <person name="Lipzen A."/>
            <person name="Mereny Z."/>
            <person name="Hegedus B."/>
            <person name="Baldrian P."/>
            <person name="Stursova M."/>
            <person name="Weitz H."/>
            <person name="Taylor A."/>
            <person name="Grigoriev I.V."/>
            <person name="Nagy L.G."/>
            <person name="Martin F."/>
            <person name="Kauserud H."/>
        </authorList>
    </citation>
    <scope>NUCLEOTIDE SEQUENCE</scope>
    <source>
        <strain evidence="3">9144</strain>
    </source>
</reference>